<dbReference type="GO" id="GO:0004497">
    <property type="term" value="F:monooxygenase activity"/>
    <property type="evidence" value="ECO:0007669"/>
    <property type="project" value="UniProtKB-KW"/>
</dbReference>
<evidence type="ECO:0000256" key="2">
    <source>
        <dbReference type="ARBA" id="ARBA00010617"/>
    </source>
</evidence>
<dbReference type="Proteomes" id="UP000790787">
    <property type="component" value="Chromosome 3"/>
</dbReference>
<dbReference type="GO" id="GO:0016491">
    <property type="term" value="F:oxidoreductase activity"/>
    <property type="evidence" value="ECO:0000318"/>
    <property type="project" value="GO_Central"/>
</dbReference>
<evidence type="ECO:0000256" key="7">
    <source>
        <dbReference type="ARBA" id="ARBA00023002"/>
    </source>
</evidence>
<dbReference type="OrthoDB" id="2789670at2759"/>
<dbReference type="FunFam" id="1.10.630.10:FF:000007">
    <property type="entry name" value="Cytochrome P450 76C4"/>
    <property type="match status" value="1"/>
</dbReference>
<dbReference type="PANTHER" id="PTHR47950:SF4">
    <property type="entry name" value="GERANIOL 8-HYDROXYLASE-LIKE"/>
    <property type="match status" value="1"/>
</dbReference>
<evidence type="ECO:0000256" key="10">
    <source>
        <dbReference type="ARBA" id="ARBA00023136"/>
    </source>
</evidence>
<dbReference type="GO" id="GO:0016705">
    <property type="term" value="F:oxidoreductase activity, acting on paired donors, with incorporation or reduction of molecular oxygen"/>
    <property type="evidence" value="ECO:0007669"/>
    <property type="project" value="InterPro"/>
</dbReference>
<keyword evidence="4" id="KW-0812">Transmembrane</keyword>
<dbReference type="STRING" id="4097.A0A1S4C316"/>
<evidence type="ECO:0000256" key="1">
    <source>
        <dbReference type="ARBA" id="ARBA00004370"/>
    </source>
</evidence>
<dbReference type="GeneID" id="107814597"/>
<keyword evidence="8 11" id="KW-0408">Iron</keyword>
<evidence type="ECO:0000256" key="12">
    <source>
        <dbReference type="RuleBase" id="RU000461"/>
    </source>
</evidence>
<organism evidence="13 14">
    <name type="scientific">Nicotiana tabacum</name>
    <name type="common">Common tobacco</name>
    <dbReference type="NCBI Taxonomy" id="4097"/>
    <lineage>
        <taxon>Eukaryota</taxon>
        <taxon>Viridiplantae</taxon>
        <taxon>Streptophyta</taxon>
        <taxon>Embryophyta</taxon>
        <taxon>Tracheophyta</taxon>
        <taxon>Spermatophyta</taxon>
        <taxon>Magnoliopsida</taxon>
        <taxon>eudicotyledons</taxon>
        <taxon>Gunneridae</taxon>
        <taxon>Pentapetalae</taxon>
        <taxon>asterids</taxon>
        <taxon>lamiids</taxon>
        <taxon>Solanales</taxon>
        <taxon>Solanaceae</taxon>
        <taxon>Nicotianoideae</taxon>
        <taxon>Nicotianeae</taxon>
        <taxon>Nicotiana</taxon>
    </lineage>
</organism>
<keyword evidence="5 11" id="KW-0479">Metal-binding</keyword>
<dbReference type="OMA" id="GWMASSD"/>
<evidence type="ECO:0000313" key="13">
    <source>
        <dbReference type="Proteomes" id="UP000790787"/>
    </source>
</evidence>
<protein>
    <submittedName>
        <fullName evidence="14">Geraniol 8-hydroxylase-like</fullName>
    </submittedName>
</protein>
<comment type="subcellular location">
    <subcellularLocation>
        <location evidence="1">Membrane</location>
    </subcellularLocation>
</comment>
<dbReference type="GO" id="GO:0020037">
    <property type="term" value="F:heme binding"/>
    <property type="evidence" value="ECO:0007669"/>
    <property type="project" value="InterPro"/>
</dbReference>
<evidence type="ECO:0000256" key="8">
    <source>
        <dbReference type="ARBA" id="ARBA00023004"/>
    </source>
</evidence>
<reference evidence="13" key="1">
    <citation type="journal article" date="2014" name="Nat. Commun.">
        <title>The tobacco genome sequence and its comparison with those of tomato and potato.</title>
        <authorList>
            <person name="Sierro N."/>
            <person name="Battey J.N."/>
            <person name="Ouadi S."/>
            <person name="Bakaher N."/>
            <person name="Bovet L."/>
            <person name="Willig A."/>
            <person name="Goepfert S."/>
            <person name="Peitsch M.C."/>
            <person name="Ivanov N.V."/>
        </authorList>
    </citation>
    <scope>NUCLEOTIDE SEQUENCE [LARGE SCALE GENOMIC DNA]</scope>
</reference>
<dbReference type="InterPro" id="IPR001128">
    <property type="entry name" value="Cyt_P450"/>
</dbReference>
<dbReference type="RefSeq" id="XP_016495520.1">
    <property type="nucleotide sequence ID" value="XM_016640034.2"/>
</dbReference>
<evidence type="ECO:0000256" key="4">
    <source>
        <dbReference type="ARBA" id="ARBA00022692"/>
    </source>
</evidence>
<evidence type="ECO:0000256" key="11">
    <source>
        <dbReference type="PIRSR" id="PIRSR602401-1"/>
    </source>
</evidence>
<dbReference type="PRINTS" id="PR00463">
    <property type="entry name" value="EP450I"/>
</dbReference>
<gene>
    <name evidence="14" type="primary">LOC107814597</name>
</gene>
<evidence type="ECO:0000256" key="5">
    <source>
        <dbReference type="ARBA" id="ARBA00022723"/>
    </source>
</evidence>
<dbReference type="KEGG" id="nta:107814597"/>
<keyword evidence="6" id="KW-1133">Transmembrane helix</keyword>
<dbReference type="InterPro" id="IPR017972">
    <property type="entry name" value="Cyt_P450_CS"/>
</dbReference>
<accession>A0A1S4C316</accession>
<dbReference type="PaxDb" id="4097-A0A1S4C316"/>
<dbReference type="GO" id="GO:0016020">
    <property type="term" value="C:membrane"/>
    <property type="evidence" value="ECO:0007669"/>
    <property type="project" value="UniProtKB-SubCell"/>
</dbReference>
<keyword evidence="9 12" id="KW-0503">Monooxygenase</keyword>
<dbReference type="CDD" id="cd11073">
    <property type="entry name" value="CYP76-like"/>
    <property type="match status" value="1"/>
</dbReference>
<comment type="cofactor">
    <cofactor evidence="11">
        <name>heme</name>
        <dbReference type="ChEBI" id="CHEBI:30413"/>
    </cofactor>
</comment>
<feature type="binding site" description="axial binding residue" evidence="11">
    <location>
        <position position="437"/>
    </location>
    <ligand>
        <name>heme</name>
        <dbReference type="ChEBI" id="CHEBI:30413"/>
    </ligand>
    <ligandPart>
        <name>Fe</name>
        <dbReference type="ChEBI" id="CHEBI:18248"/>
    </ligandPart>
</feature>
<name>A0A1S4C316_TOBAC</name>
<dbReference type="SUPFAM" id="SSF48264">
    <property type="entry name" value="Cytochrome P450"/>
    <property type="match status" value="1"/>
</dbReference>
<evidence type="ECO:0000256" key="9">
    <source>
        <dbReference type="ARBA" id="ARBA00023033"/>
    </source>
</evidence>
<keyword evidence="3 11" id="KW-0349">Heme</keyword>
<sequence length="494" mass="55527">MDYLAIVGGLLLTWTFVQGICWLATSNICNQKLPPGPISLPLIGNLHNILGDQPHQSLARLAEKYGPIISLRMGQIRTVVISSSAVAKQVLKNQDLAFSSRTIPDALHSHNHYQFSVVFLPVTTRWRSLRKILNSNIFSGNRLDEYQHLRSQKIQDFIAYCCQCSQTGKAVNIGQAAFETSMNLLSSTIFSKDVVDPYANSGKEFKDAVWKIMEEAGKPNLADYFPVLKWIDPQGIRRRIGKHFDNLLQQIEGWIDERLEQRRKSPNSGSTDVLDVLLNTSPEDPQAIDKNQIVHLCLDLFVAGTDTSSNTLEWAMVEVMRNPDIMRKAKAELAQVIGKGKVIEEADIARLPYLQCIVKETLRMHPPVPFLMRKVDQDVEACGYFIPEGSQVLVHVWSMGRDPTIWENPLAFNPQRFWDVKMDDFELIPFGAGRRICPGLPLATRILSVMLGSLLNSFDWKAEGDIAPEDLDVEEKFGITLARSIPLLAVPIPL</sequence>
<keyword evidence="7 12" id="KW-0560">Oxidoreductase</keyword>
<dbReference type="InterPro" id="IPR002401">
    <property type="entry name" value="Cyt_P450_E_grp-I"/>
</dbReference>
<dbReference type="Gene3D" id="1.10.630.10">
    <property type="entry name" value="Cytochrome P450"/>
    <property type="match status" value="1"/>
</dbReference>
<evidence type="ECO:0000256" key="3">
    <source>
        <dbReference type="ARBA" id="ARBA00022617"/>
    </source>
</evidence>
<evidence type="ECO:0000313" key="14">
    <source>
        <dbReference type="RefSeq" id="XP_016495520.1"/>
    </source>
</evidence>
<keyword evidence="10" id="KW-0472">Membrane</keyword>
<dbReference type="RefSeq" id="XP_016495520.1">
    <property type="nucleotide sequence ID" value="XM_016640034.1"/>
</dbReference>
<dbReference type="PRINTS" id="PR00385">
    <property type="entry name" value="P450"/>
</dbReference>
<dbReference type="SMR" id="A0A1S4C316"/>
<comment type="similarity">
    <text evidence="2 12">Belongs to the cytochrome P450 family.</text>
</comment>
<dbReference type="AlphaFoldDB" id="A0A1S4C316"/>
<dbReference type="InterPro" id="IPR036396">
    <property type="entry name" value="Cyt_P450_sf"/>
</dbReference>
<dbReference type="GO" id="GO:0005506">
    <property type="term" value="F:iron ion binding"/>
    <property type="evidence" value="ECO:0007669"/>
    <property type="project" value="InterPro"/>
</dbReference>
<proteinExistence type="inferred from homology"/>
<reference evidence="14" key="2">
    <citation type="submission" date="2025-08" db="UniProtKB">
        <authorList>
            <consortium name="RefSeq"/>
        </authorList>
    </citation>
    <scope>IDENTIFICATION</scope>
    <source>
        <tissue evidence="14">Leaf</tissue>
    </source>
</reference>
<keyword evidence="13" id="KW-1185">Reference proteome</keyword>
<dbReference type="PROSITE" id="PS00086">
    <property type="entry name" value="CYTOCHROME_P450"/>
    <property type="match status" value="1"/>
</dbReference>
<evidence type="ECO:0000256" key="6">
    <source>
        <dbReference type="ARBA" id="ARBA00022989"/>
    </source>
</evidence>
<dbReference type="PANTHER" id="PTHR47950">
    <property type="entry name" value="CYTOCHROME P450, FAMILY 76, SUBFAMILY C, POLYPEPTIDE 5-RELATED"/>
    <property type="match status" value="1"/>
</dbReference>
<dbReference type="Pfam" id="PF00067">
    <property type="entry name" value="p450"/>
    <property type="match status" value="1"/>
</dbReference>